<dbReference type="CDD" id="cd01097">
    <property type="entry name" value="Tetrahydromethanopterin_reductase"/>
    <property type="match status" value="1"/>
</dbReference>
<organism evidence="3 4">
    <name type="scientific">Nocardia panacis</name>
    <dbReference type="NCBI Taxonomy" id="2340916"/>
    <lineage>
        <taxon>Bacteria</taxon>
        <taxon>Bacillati</taxon>
        <taxon>Actinomycetota</taxon>
        <taxon>Actinomycetes</taxon>
        <taxon>Mycobacteriales</taxon>
        <taxon>Nocardiaceae</taxon>
        <taxon>Nocardia</taxon>
    </lineage>
</organism>
<name>A0A3A4KGV6_9NOCA</name>
<gene>
    <name evidence="3" type="ORF">D5S18_32610</name>
</gene>
<dbReference type="OrthoDB" id="7816697at2"/>
<sequence length="345" mass="37076">MDIGVVLQCTPPASRVIELARIAETHGFSHVWTFDSHLLWQEPYVIYSQILAATRRVTVGPMVTNPATRDWTVTASTFATLNDMFGNRTLCGIGRGDSAVRTLGGKPVTLATLRESIEVIRELGNGRAARVGDTEIRFPWATASRLPVWVAGYGPCALDLTGAVADGFILQLADPDIAAWTIARVRAAAERAGRDPAAVEICVAAPAYITDGSAAGLAHAREQCRWFGGMVGNHVADIVARYGADAQVPAALTDYIAGRTGYDYNQHGRAGNTHADFVPDAIVDRFCLLGTPDQHLARLRELEDLGVGQFAVYLQHDAKSATLDAYGESVLPRLARPVVATVEIK</sequence>
<dbReference type="InterPro" id="IPR050564">
    <property type="entry name" value="F420-G6PD/mer"/>
</dbReference>
<dbReference type="GO" id="GO:0016705">
    <property type="term" value="F:oxidoreductase activity, acting on paired donors, with incorporation or reduction of molecular oxygen"/>
    <property type="evidence" value="ECO:0007669"/>
    <property type="project" value="InterPro"/>
</dbReference>
<dbReference type="InterPro" id="IPR022315">
    <property type="entry name" value="F420_OxRdatse_CPS4043_pred"/>
</dbReference>
<comment type="caution">
    <text evidence="3">The sequence shown here is derived from an EMBL/GenBank/DDBJ whole genome shotgun (WGS) entry which is preliminary data.</text>
</comment>
<dbReference type="PANTHER" id="PTHR43244:SF1">
    <property type="entry name" value="5,10-METHYLENETETRAHYDROMETHANOPTERIN REDUCTASE"/>
    <property type="match status" value="1"/>
</dbReference>
<dbReference type="Pfam" id="PF00296">
    <property type="entry name" value="Bac_luciferase"/>
    <property type="match status" value="1"/>
</dbReference>
<evidence type="ECO:0000259" key="2">
    <source>
        <dbReference type="Pfam" id="PF00296"/>
    </source>
</evidence>
<dbReference type="PANTHER" id="PTHR43244">
    <property type="match status" value="1"/>
</dbReference>
<dbReference type="AlphaFoldDB" id="A0A3A4KGV6"/>
<evidence type="ECO:0000256" key="1">
    <source>
        <dbReference type="ARBA" id="ARBA00023002"/>
    </source>
</evidence>
<dbReference type="Gene3D" id="3.20.20.30">
    <property type="entry name" value="Luciferase-like domain"/>
    <property type="match status" value="1"/>
</dbReference>
<evidence type="ECO:0000313" key="3">
    <source>
        <dbReference type="EMBL" id="RJO68185.1"/>
    </source>
</evidence>
<protein>
    <submittedName>
        <fullName evidence="3">TIGR03842 family LLM class F420-dependent oxidoreductase</fullName>
    </submittedName>
</protein>
<accession>A0A3A4KGV6</accession>
<dbReference type="RefSeq" id="WP_120044992.1">
    <property type="nucleotide sequence ID" value="NZ_QZFU01000055.1"/>
</dbReference>
<proteinExistence type="predicted"/>
<keyword evidence="4" id="KW-1185">Reference proteome</keyword>
<dbReference type="SUPFAM" id="SSF51679">
    <property type="entry name" value="Bacterial luciferase-like"/>
    <property type="match status" value="1"/>
</dbReference>
<reference evidence="3 4" key="1">
    <citation type="submission" date="2018-09" db="EMBL/GenBank/DDBJ databases">
        <title>YIM PH21274 draft genome.</title>
        <authorList>
            <person name="Miao C."/>
        </authorList>
    </citation>
    <scope>NUCLEOTIDE SEQUENCE [LARGE SCALE GENOMIC DNA]</scope>
    <source>
        <strain evidence="3 4">YIM PH 21724</strain>
    </source>
</reference>
<dbReference type="InterPro" id="IPR011251">
    <property type="entry name" value="Luciferase-like_dom"/>
</dbReference>
<dbReference type="NCBIfam" id="TIGR03842">
    <property type="entry name" value="F420_CPS_4043"/>
    <property type="match status" value="1"/>
</dbReference>
<dbReference type="Proteomes" id="UP000266677">
    <property type="component" value="Unassembled WGS sequence"/>
</dbReference>
<dbReference type="InterPro" id="IPR036661">
    <property type="entry name" value="Luciferase-like_sf"/>
</dbReference>
<evidence type="ECO:0000313" key="4">
    <source>
        <dbReference type="Proteomes" id="UP000266677"/>
    </source>
</evidence>
<keyword evidence="1" id="KW-0560">Oxidoreductase</keyword>
<dbReference type="EMBL" id="QZFU01000055">
    <property type="protein sequence ID" value="RJO68185.1"/>
    <property type="molecule type" value="Genomic_DNA"/>
</dbReference>
<feature type="domain" description="Luciferase-like" evidence="2">
    <location>
        <begin position="11"/>
        <end position="307"/>
    </location>
</feature>